<evidence type="ECO:0000313" key="2">
    <source>
        <dbReference type="Proteomes" id="UP001529510"/>
    </source>
</evidence>
<comment type="caution">
    <text evidence="1">The sequence shown here is derived from an EMBL/GenBank/DDBJ whole genome shotgun (WGS) entry which is preliminary data.</text>
</comment>
<dbReference type="AlphaFoldDB" id="A0ABD0Q0M1"/>
<gene>
    <name evidence="1" type="ORF">M9458_027275</name>
</gene>
<keyword evidence="2" id="KW-1185">Reference proteome</keyword>
<proteinExistence type="predicted"/>
<dbReference type="EMBL" id="JAMKFB020000013">
    <property type="protein sequence ID" value="KAL0178381.1"/>
    <property type="molecule type" value="Genomic_DNA"/>
</dbReference>
<accession>A0ABD0Q0M1</accession>
<sequence length="96" mass="10396">TSTFSSWLAQISDAFSNGFRRLGQNGAVNSEVSVEQNLRVVHGSGVDPQGMLPLRGQGNRFDFAPSVERLTPISEEADELESRRSLLASRCSDAGK</sequence>
<dbReference type="Proteomes" id="UP001529510">
    <property type="component" value="Unassembled WGS sequence"/>
</dbReference>
<feature type="non-terminal residue" evidence="1">
    <location>
        <position position="96"/>
    </location>
</feature>
<organism evidence="1 2">
    <name type="scientific">Cirrhinus mrigala</name>
    <name type="common">Mrigala</name>
    <dbReference type="NCBI Taxonomy" id="683832"/>
    <lineage>
        <taxon>Eukaryota</taxon>
        <taxon>Metazoa</taxon>
        <taxon>Chordata</taxon>
        <taxon>Craniata</taxon>
        <taxon>Vertebrata</taxon>
        <taxon>Euteleostomi</taxon>
        <taxon>Actinopterygii</taxon>
        <taxon>Neopterygii</taxon>
        <taxon>Teleostei</taxon>
        <taxon>Ostariophysi</taxon>
        <taxon>Cypriniformes</taxon>
        <taxon>Cyprinidae</taxon>
        <taxon>Labeoninae</taxon>
        <taxon>Labeonini</taxon>
        <taxon>Cirrhinus</taxon>
    </lineage>
</organism>
<feature type="non-terminal residue" evidence="1">
    <location>
        <position position="1"/>
    </location>
</feature>
<protein>
    <submittedName>
        <fullName evidence="1">Uncharacterized protein</fullName>
    </submittedName>
</protein>
<evidence type="ECO:0000313" key="1">
    <source>
        <dbReference type="EMBL" id="KAL0178381.1"/>
    </source>
</evidence>
<name>A0ABD0Q0M1_CIRMR</name>
<reference evidence="1 2" key="1">
    <citation type="submission" date="2024-05" db="EMBL/GenBank/DDBJ databases">
        <title>Genome sequencing and assembly of Indian major carp, Cirrhinus mrigala (Hamilton, 1822).</title>
        <authorList>
            <person name="Mohindra V."/>
            <person name="Chowdhury L.M."/>
            <person name="Lal K."/>
            <person name="Jena J.K."/>
        </authorList>
    </citation>
    <scope>NUCLEOTIDE SEQUENCE [LARGE SCALE GENOMIC DNA]</scope>
    <source>
        <strain evidence="1">CM1030</strain>
        <tissue evidence="1">Blood</tissue>
    </source>
</reference>